<evidence type="ECO:0000256" key="1">
    <source>
        <dbReference type="ARBA" id="ARBA00008791"/>
    </source>
</evidence>
<evidence type="ECO:0000259" key="2">
    <source>
        <dbReference type="Pfam" id="PF00582"/>
    </source>
</evidence>
<organism evidence="3 4">
    <name type="scientific">Kushneria konosiri</name>
    <dbReference type="NCBI Taxonomy" id="698828"/>
    <lineage>
        <taxon>Bacteria</taxon>
        <taxon>Pseudomonadati</taxon>
        <taxon>Pseudomonadota</taxon>
        <taxon>Gammaproteobacteria</taxon>
        <taxon>Oceanospirillales</taxon>
        <taxon>Halomonadaceae</taxon>
        <taxon>Kushneria</taxon>
    </lineage>
</organism>
<dbReference type="PANTHER" id="PTHR31964">
    <property type="entry name" value="ADENINE NUCLEOTIDE ALPHA HYDROLASES-LIKE SUPERFAMILY PROTEIN"/>
    <property type="match status" value="1"/>
</dbReference>
<feature type="domain" description="UspA" evidence="2">
    <location>
        <begin position="1"/>
        <end position="145"/>
    </location>
</feature>
<dbReference type="InterPro" id="IPR014729">
    <property type="entry name" value="Rossmann-like_a/b/a_fold"/>
</dbReference>
<accession>A0A2Z2H7G5</accession>
<gene>
    <name evidence="3" type="ORF">B9G99_07995</name>
</gene>
<comment type="similarity">
    <text evidence="1">Belongs to the universal stress protein A family.</text>
</comment>
<dbReference type="Pfam" id="PF00582">
    <property type="entry name" value="Usp"/>
    <property type="match status" value="1"/>
</dbReference>
<keyword evidence="4" id="KW-1185">Reference proteome</keyword>
<dbReference type="InterPro" id="IPR006015">
    <property type="entry name" value="Universal_stress_UspA"/>
</dbReference>
<reference evidence="3 4" key="1">
    <citation type="journal article" date="2017" name="Int. J. Syst. Evol. Microbiol.">
        <title>Kushneria konosiri sp. nov., isolated from the Korean salt-fermented seafood Daemi-jeot.</title>
        <authorList>
            <person name="Yun J.H."/>
            <person name="Park S.K."/>
            <person name="Lee J.Y."/>
            <person name="Jung M.J."/>
            <person name="Bae J.W."/>
        </authorList>
    </citation>
    <scope>NUCLEOTIDE SEQUENCE [LARGE SCALE GENOMIC DNA]</scope>
    <source>
        <strain evidence="3 4">X49</strain>
    </source>
</reference>
<dbReference type="PRINTS" id="PR01438">
    <property type="entry name" value="UNVRSLSTRESS"/>
</dbReference>
<dbReference type="KEGG" id="kus:B9G99_07995"/>
<sequence>MFTSLLVPVDGSAHALKALSIAAQLASPEATLHLLYVRELLPHLHYGSLLSLQEAIEASSPETAEKDIQEVLERAQTHLRERFDGRIETHGRHGDPARIIAYEAEKLGAQVIVIGSRGLSDLSGMIMGSVSHKVSHIATCMVISVHEDEREALPEEVDDNPYQGL</sequence>
<name>A0A2Z2H7G5_9GAMM</name>
<dbReference type="EMBL" id="CP021323">
    <property type="protein sequence ID" value="ARS52826.1"/>
    <property type="molecule type" value="Genomic_DNA"/>
</dbReference>
<proteinExistence type="inferred from homology"/>
<dbReference type="AlphaFoldDB" id="A0A2Z2H7G5"/>
<dbReference type="InterPro" id="IPR006016">
    <property type="entry name" value="UspA"/>
</dbReference>
<dbReference type="PANTHER" id="PTHR31964:SF113">
    <property type="entry name" value="USPA DOMAIN-CONTAINING PROTEIN"/>
    <property type="match status" value="1"/>
</dbReference>
<evidence type="ECO:0000313" key="3">
    <source>
        <dbReference type="EMBL" id="ARS52826.1"/>
    </source>
</evidence>
<protein>
    <recommendedName>
        <fullName evidence="2">UspA domain-containing protein</fullName>
    </recommendedName>
</protein>
<dbReference type="Proteomes" id="UP000250025">
    <property type="component" value="Chromosome"/>
</dbReference>
<dbReference type="CDD" id="cd00293">
    <property type="entry name" value="USP-like"/>
    <property type="match status" value="1"/>
</dbReference>
<dbReference type="RefSeq" id="WP_086621577.1">
    <property type="nucleotide sequence ID" value="NZ_CP021323.1"/>
</dbReference>
<dbReference type="Gene3D" id="3.40.50.620">
    <property type="entry name" value="HUPs"/>
    <property type="match status" value="1"/>
</dbReference>
<evidence type="ECO:0000313" key="4">
    <source>
        <dbReference type="Proteomes" id="UP000250025"/>
    </source>
</evidence>
<dbReference type="OrthoDB" id="9792500at2"/>
<dbReference type="SUPFAM" id="SSF52402">
    <property type="entry name" value="Adenine nucleotide alpha hydrolases-like"/>
    <property type="match status" value="1"/>
</dbReference>